<feature type="transmembrane region" description="Helical" evidence="7">
    <location>
        <begin position="322"/>
        <end position="344"/>
    </location>
</feature>
<dbReference type="InterPro" id="IPR018393">
    <property type="entry name" value="NADHpl_OxRdtase_5_subgr"/>
</dbReference>
<evidence type="ECO:0000256" key="1">
    <source>
        <dbReference type="ARBA" id="ARBA00004127"/>
    </source>
</evidence>
<dbReference type="Proteomes" id="UP001561046">
    <property type="component" value="Unassembled WGS sequence"/>
</dbReference>
<dbReference type="PANTHER" id="PTHR42829:SF2">
    <property type="entry name" value="NADH-UBIQUINONE OXIDOREDUCTASE CHAIN 5"/>
    <property type="match status" value="1"/>
</dbReference>
<evidence type="ECO:0000256" key="3">
    <source>
        <dbReference type="ARBA" id="ARBA00022989"/>
    </source>
</evidence>
<feature type="domain" description="NADH-Ubiquinone oxidoreductase (complex I) chain 5 N-terminal" evidence="9">
    <location>
        <begin position="77"/>
        <end position="127"/>
    </location>
</feature>
<proteinExistence type="predicted"/>
<dbReference type="InterPro" id="IPR003945">
    <property type="entry name" value="NU5C-like"/>
</dbReference>
<accession>A0ABV3ZPK4</accession>
<feature type="transmembrane region" description="Helical" evidence="7">
    <location>
        <begin position="656"/>
        <end position="676"/>
    </location>
</feature>
<dbReference type="EMBL" id="JBFYGN010000001">
    <property type="protein sequence ID" value="MEX8191380.1"/>
    <property type="molecule type" value="Genomic_DNA"/>
</dbReference>
<keyword evidence="3 7" id="KW-1133">Transmembrane helix</keyword>
<dbReference type="InterPro" id="IPR001750">
    <property type="entry name" value="ND/Mrp_TM"/>
</dbReference>
<evidence type="ECO:0000256" key="7">
    <source>
        <dbReference type="SAM" id="Phobius"/>
    </source>
</evidence>
<keyword evidence="4 7" id="KW-0472">Membrane</keyword>
<feature type="transmembrane region" description="Helical" evidence="7">
    <location>
        <begin position="430"/>
        <end position="451"/>
    </location>
</feature>
<feature type="transmembrane region" description="Helical" evidence="7">
    <location>
        <begin position="12"/>
        <end position="32"/>
    </location>
</feature>
<feature type="transmembrane region" description="Helical" evidence="7">
    <location>
        <begin position="389"/>
        <end position="410"/>
    </location>
</feature>
<dbReference type="PRINTS" id="PR01434">
    <property type="entry name" value="NADHDHGNASE5"/>
</dbReference>
<protein>
    <submittedName>
        <fullName evidence="10">NADH-quinone oxidoreductase subunit L</fullName>
    </submittedName>
</protein>
<feature type="transmembrane region" description="Helical" evidence="7">
    <location>
        <begin position="149"/>
        <end position="168"/>
    </location>
</feature>
<feature type="domain" description="NADH:quinone oxidoreductase/Mrp antiporter transmembrane" evidence="8">
    <location>
        <begin position="143"/>
        <end position="431"/>
    </location>
</feature>
<dbReference type="NCBIfam" id="NF005141">
    <property type="entry name" value="PRK06590.1"/>
    <property type="match status" value="1"/>
</dbReference>
<evidence type="ECO:0000256" key="5">
    <source>
        <dbReference type="RuleBase" id="RU000320"/>
    </source>
</evidence>
<feature type="region of interest" description="Disordered" evidence="6">
    <location>
        <begin position="464"/>
        <end position="487"/>
    </location>
</feature>
<feature type="transmembrane region" description="Helical" evidence="7">
    <location>
        <begin position="350"/>
        <end position="369"/>
    </location>
</feature>
<feature type="transmembrane region" description="Helical" evidence="7">
    <location>
        <begin position="556"/>
        <end position="574"/>
    </location>
</feature>
<comment type="caution">
    <text evidence="10">The sequence shown here is derived from an EMBL/GenBank/DDBJ whole genome shotgun (WGS) entry which is preliminary data.</text>
</comment>
<feature type="transmembrane region" description="Helical" evidence="7">
    <location>
        <begin position="264"/>
        <end position="282"/>
    </location>
</feature>
<evidence type="ECO:0000256" key="2">
    <source>
        <dbReference type="ARBA" id="ARBA00022692"/>
    </source>
</evidence>
<feature type="transmembrane region" description="Helical" evidence="7">
    <location>
        <begin position="126"/>
        <end position="143"/>
    </location>
</feature>
<dbReference type="RefSeq" id="WP_369336605.1">
    <property type="nucleotide sequence ID" value="NZ_JBFYGN010000001.1"/>
</dbReference>
<feature type="transmembrane region" description="Helical" evidence="7">
    <location>
        <begin position="189"/>
        <end position="208"/>
    </location>
</feature>
<feature type="transmembrane region" description="Helical" evidence="7">
    <location>
        <begin position="94"/>
        <end position="114"/>
    </location>
</feature>
<keyword evidence="2 5" id="KW-0812">Transmembrane</keyword>
<evidence type="ECO:0000259" key="9">
    <source>
        <dbReference type="Pfam" id="PF00662"/>
    </source>
</evidence>
<dbReference type="InterPro" id="IPR001516">
    <property type="entry name" value="Proton_antipo_N"/>
</dbReference>
<evidence type="ECO:0000259" key="8">
    <source>
        <dbReference type="Pfam" id="PF00361"/>
    </source>
</evidence>
<dbReference type="NCBIfam" id="TIGR01974">
    <property type="entry name" value="NDH_I_L"/>
    <property type="match status" value="1"/>
</dbReference>
<feature type="transmembrane region" description="Helical" evidence="7">
    <location>
        <begin position="491"/>
        <end position="512"/>
    </location>
</feature>
<evidence type="ECO:0000313" key="10">
    <source>
        <dbReference type="EMBL" id="MEX8191380.1"/>
    </source>
</evidence>
<feature type="transmembrane region" description="Helical" evidence="7">
    <location>
        <begin position="294"/>
        <end position="315"/>
    </location>
</feature>
<gene>
    <name evidence="10" type="primary">nuoL</name>
    <name evidence="10" type="ORF">AB6724_00845</name>
</gene>
<comment type="subcellular location">
    <subcellularLocation>
        <location evidence="1">Endomembrane system</location>
        <topology evidence="1">Multi-pass membrane protein</topology>
    </subcellularLocation>
    <subcellularLocation>
        <location evidence="5">Membrane</location>
        <topology evidence="5">Multi-pass membrane protein</topology>
    </subcellularLocation>
</comment>
<sequence>MSQTLSASMLLAVPLAPLAGSALAGIWGTAFGGNKIGRTGSHSLTILSVLVAFILSVIVFQSVIVDGARFDQAIYTWMEVGGLKMEVGFLIDSLTAMMMCVVTFVSLMVHIYTIGYMAEDDGYDRFFSYISLFTFSMLMLVMSNNLLQLFFGWEAVGLVSYLLIGFYFKKESAIFANMKAFLVNRVGDFGFILGIGLIAAYTGTLSYAEIFAKLPELQTAVMPGTGWAIVTVAAICLFVGAMGKSAQFPLHAWLPDSMEGPTPISALIHAATMVTAGIFMVSRMSPLYELSDTALNLILVIGSITALFMGILGIIQNDIKRVIAYSTLSQLGYMTVALGVSAYSVSVFHLMTHAFFKALLFLGAGSVIMGMHHNQDIRWMGGVRKYMPITWITFLLGNLALIGTPFFAGFYSKDAIIEAVQASHLPAAGFASFAVLAGVFITAFYSFRLYFIVFHGKERYDQNPDAHHDDHHAHDDHHGHGHDAKPHESPAVVWVPLVLLAIPSVVIGAMALDTMVLGDFFKGAIFIDGAKHHAMAELAEEIHGWVPMALHGFTAAPFWLALAGVLVSYVFYMVKPEIPAAIMAFSKKIGLYQVLEGKYGVDWVYENIFARGARAFGTFFWKVGDQAIIDGAIVNGSWKLMAKFGQWVRGLQSGYLYHYALVMLLGIVALMTYFVWLNK</sequence>
<name>A0ABV3ZPK4_9BURK</name>
<keyword evidence="11" id="KW-1185">Reference proteome</keyword>
<dbReference type="PANTHER" id="PTHR42829">
    <property type="entry name" value="NADH-UBIQUINONE OXIDOREDUCTASE CHAIN 5"/>
    <property type="match status" value="1"/>
</dbReference>
<feature type="transmembrane region" description="Helical" evidence="7">
    <location>
        <begin position="44"/>
        <end position="64"/>
    </location>
</feature>
<dbReference type="Pfam" id="PF00361">
    <property type="entry name" value="Proton_antipo_M"/>
    <property type="match status" value="1"/>
</dbReference>
<dbReference type="PRINTS" id="PR01435">
    <property type="entry name" value="NPOXDRDTASE5"/>
</dbReference>
<dbReference type="Gene3D" id="1.20.5.2700">
    <property type="match status" value="1"/>
</dbReference>
<feature type="transmembrane region" description="Helical" evidence="7">
    <location>
        <begin position="220"/>
        <end position="243"/>
    </location>
</feature>
<evidence type="ECO:0000256" key="6">
    <source>
        <dbReference type="SAM" id="MobiDB-lite"/>
    </source>
</evidence>
<dbReference type="Pfam" id="PF00662">
    <property type="entry name" value="Proton_antipo_N"/>
    <property type="match status" value="1"/>
</dbReference>
<organism evidence="10 11">
    <name type="scientific">Comamonas guangdongensis</name>
    <dbReference type="NCBI Taxonomy" id="510515"/>
    <lineage>
        <taxon>Bacteria</taxon>
        <taxon>Pseudomonadati</taxon>
        <taxon>Pseudomonadota</taxon>
        <taxon>Betaproteobacteria</taxon>
        <taxon>Burkholderiales</taxon>
        <taxon>Comamonadaceae</taxon>
        <taxon>Comamonas</taxon>
    </lineage>
</organism>
<reference evidence="10 11" key="1">
    <citation type="journal article" date="2013" name="Int. J. Syst. Evol. Microbiol.">
        <title>Comamonas guangdongensis sp. nov., isolated from subterranean forest sediment, and emended description of the genus Comamonas.</title>
        <authorList>
            <person name="Zhang J."/>
            <person name="Wang Y."/>
            <person name="Zhou S."/>
            <person name="Wu C."/>
            <person name="He J."/>
            <person name="Li F."/>
        </authorList>
    </citation>
    <scope>NUCLEOTIDE SEQUENCE [LARGE SCALE GENOMIC DNA]</scope>
    <source>
        <strain evidence="10 11">CCTCC AB2011133</strain>
    </source>
</reference>
<evidence type="ECO:0000256" key="4">
    <source>
        <dbReference type="ARBA" id="ARBA00023136"/>
    </source>
</evidence>
<evidence type="ECO:0000313" key="11">
    <source>
        <dbReference type="Proteomes" id="UP001561046"/>
    </source>
</evidence>